<evidence type="ECO:0000313" key="2">
    <source>
        <dbReference type="EMBL" id="KAF8820288.1"/>
    </source>
</evidence>
<dbReference type="Proteomes" id="UP000823046">
    <property type="component" value="Unassembled WGS sequence"/>
</dbReference>
<gene>
    <name evidence="2" type="ORF">IE077_003329</name>
</gene>
<keyword evidence="3" id="KW-1185">Reference proteome</keyword>
<reference evidence="2 3" key="1">
    <citation type="journal article" date="2020" name="bioRxiv">
        <title>Metabolic contributions of an alphaproteobacterial endosymbiont in the apicomplexan Cardiosporidium cionae.</title>
        <authorList>
            <person name="Hunter E.S."/>
            <person name="Paight C.J."/>
            <person name="Lane C.E."/>
        </authorList>
    </citation>
    <scope>NUCLEOTIDE SEQUENCE [LARGE SCALE GENOMIC DNA]</scope>
    <source>
        <strain evidence="2">ESH_2018</strain>
    </source>
</reference>
<organism evidence="2 3">
    <name type="scientific">Cardiosporidium cionae</name>
    <dbReference type="NCBI Taxonomy" id="476202"/>
    <lineage>
        <taxon>Eukaryota</taxon>
        <taxon>Sar</taxon>
        <taxon>Alveolata</taxon>
        <taxon>Apicomplexa</taxon>
        <taxon>Aconoidasida</taxon>
        <taxon>Nephromycida</taxon>
        <taxon>Cardiosporidium</taxon>
    </lineage>
</organism>
<comment type="caution">
    <text evidence="2">The sequence shown here is derived from an EMBL/GenBank/DDBJ whole genome shotgun (WGS) entry which is preliminary data.</text>
</comment>
<dbReference type="EMBL" id="JADAQX010000427">
    <property type="protein sequence ID" value="KAF8820288.1"/>
    <property type="molecule type" value="Genomic_DNA"/>
</dbReference>
<feature type="region of interest" description="Disordered" evidence="1">
    <location>
        <begin position="380"/>
        <end position="401"/>
    </location>
</feature>
<feature type="compositionally biased region" description="Polar residues" evidence="1">
    <location>
        <begin position="388"/>
        <end position="401"/>
    </location>
</feature>
<proteinExistence type="predicted"/>
<name>A0ABQ7J8H0_9APIC</name>
<evidence type="ECO:0000256" key="1">
    <source>
        <dbReference type="SAM" id="MobiDB-lite"/>
    </source>
</evidence>
<sequence length="522" mass="59381">MPCALMSTWIDEGFDHSFDLTLGIFSFEQFWNRTHFYSFASSRMKNSSIFAPSELDSMDGLSSSRIAVKNTFLDTEYKLPSKPVLQKSFSMPPEKVSWDVFCNELKKMHVQIPPDIPAALFEDQPLHTQKEETVQHPSSEASSPIHTSLETHSHIPLSPLLPAVSSSPFSPEEFTRISLTDYVRENNFLRVPGARYSSHFSDIQRSASVSDYSESSVPLCLEGAGSNFTIRNTRIGKSVVEYSPLPISFINRPQRKIQPKMENQNISIEIPLFPTSPFPDISSQSYKDSYFDCEKDSDSEDKSVSPTNALPLEELTDELIQSIPKDESGNLLSVGSIEHESGNCKGCVFFHHSTKKCKNGIRCLFCHFPHLPKKRIRINKMRSKQKQRQQVQPTAEQTSPSIQSFSPLPTFNCGNRMDSIPPKDHPFQYHYCSPTISPCREEPSYFIKSPSNTFLTYPPKSLSPNQYPHIREKMMLLNPFEVSETEPEPRMRSDFACLKGSALLRTPDTHPRIPMHYVQMHH</sequence>
<evidence type="ECO:0000313" key="3">
    <source>
        <dbReference type="Proteomes" id="UP000823046"/>
    </source>
</evidence>
<protein>
    <recommendedName>
        <fullName evidence="4">C3H1-type domain-containing protein</fullName>
    </recommendedName>
</protein>
<accession>A0ABQ7J8H0</accession>
<evidence type="ECO:0008006" key="4">
    <source>
        <dbReference type="Google" id="ProtNLM"/>
    </source>
</evidence>